<sequence length="122" mass="13604">MLTLATSSEGAPYCCNAFYCYDAERNLLIFTSDMATRHAQQMARNPCVAASVVLETKVVGRVEGLQLCGKAARADEAARRAYLRRFPYAALAELTLWAIAPDFMKFTDNTLGFGKKLIWNNR</sequence>
<evidence type="ECO:0000313" key="2">
    <source>
        <dbReference type="Proteomes" id="UP000317465"/>
    </source>
</evidence>
<evidence type="ECO:0000313" key="1">
    <source>
        <dbReference type="EMBL" id="BBL08123.1"/>
    </source>
</evidence>
<dbReference type="EMBL" id="AP019737">
    <property type="protein sequence ID" value="BBL08123.1"/>
    <property type="molecule type" value="Genomic_DNA"/>
</dbReference>
<name>A0ACA8QTH3_9BACT</name>
<gene>
    <name evidence="1" type="primary">yhbP</name>
    <name evidence="1" type="ORF">A5CPYCFAH4_03470</name>
</gene>
<protein>
    <submittedName>
        <fullName evidence="1">UPF0306 protein YhbP</fullName>
    </submittedName>
</protein>
<keyword evidence="2" id="KW-1185">Reference proteome</keyword>
<reference evidence="1 2" key="1">
    <citation type="journal article" date="2020" name="Int. J. Syst. Evol. Microbiol.">
        <title>Alistipes communis sp. nov., Alistipes dispar sp. nov. and Alistipes onderdonkii subsp. vulgaris subsp. nov., isolated from human faeces, and creation of Alistipes onderdonkii subsp. onderdonkii subsp. nov.</title>
        <authorList>
            <person name="Sakamoto M."/>
            <person name="Ikeyama N."/>
            <person name="Ogata Y."/>
            <person name="Suda W."/>
            <person name="Iino T."/>
            <person name="Hattori M."/>
            <person name="Ohkuma M."/>
        </authorList>
    </citation>
    <scope>NUCLEOTIDE SEQUENCE [LARGE SCALE GENOMIC DNA]</scope>
    <source>
        <strain evidence="1 2">5CPYCFAH4</strain>
    </source>
</reference>
<organism evidence="1 2">
    <name type="scientific">Alistipes onderdonkii subsp. vulgaris</name>
    <dbReference type="NCBI Taxonomy" id="2585117"/>
    <lineage>
        <taxon>Bacteria</taxon>
        <taxon>Pseudomonadati</taxon>
        <taxon>Bacteroidota</taxon>
        <taxon>Bacteroidia</taxon>
        <taxon>Bacteroidales</taxon>
        <taxon>Rikenellaceae</taxon>
        <taxon>Alistipes</taxon>
    </lineage>
</organism>
<proteinExistence type="predicted"/>
<accession>A0ACA8QTH3</accession>
<dbReference type="Proteomes" id="UP000317465">
    <property type="component" value="Chromosome"/>
</dbReference>